<evidence type="ECO:0000313" key="2">
    <source>
        <dbReference type="Proteomes" id="UP000466130"/>
    </source>
</evidence>
<reference evidence="1 2" key="1">
    <citation type="submission" date="2019-09" db="EMBL/GenBank/DDBJ databases">
        <title>The Halomonas whole genome shotgun (WGS).</title>
        <authorList>
            <person name="Xie Z."/>
        </authorList>
    </citation>
    <scope>NUCLEOTIDE SEQUENCE [LARGE SCALE GENOMIC DNA]</scope>
    <source>
        <strain evidence="1 2">NBT06E8</strain>
    </source>
</reference>
<proteinExistence type="predicted"/>
<evidence type="ECO:0008006" key="3">
    <source>
        <dbReference type="Google" id="ProtNLM"/>
    </source>
</evidence>
<protein>
    <recommendedName>
        <fullName evidence="3">Glycosyltransferase family 1 protein</fullName>
    </recommendedName>
</protein>
<dbReference type="EMBL" id="VWRT01000005">
    <property type="protein sequence ID" value="KAE8438886.1"/>
    <property type="molecule type" value="Genomic_DNA"/>
</dbReference>
<gene>
    <name evidence="1" type="ORF">F1978_08060</name>
</gene>
<accession>A0ABQ6XA50</accession>
<sequence>MKLLILYNAKIDPFGTHLAFSNSIAEAAAERKYEPLIMDISCFRHEAYEALTSGYFDAVHLEQSHGAELIKKARQEKKRTPPFYSLVRDMPFYPWIKENIIETNDNSKFFYVEPTAIDIAKKINKRHDGEYHPSLYTSSLVTKDRLTKPSQRPINNLYVGSYQNNEKNLNEIKKNKALSQALEIVLETKITPAHIALSEAFKRNINFEKESNMVDLCFLINQVARSIRREQFLRSIAPKIPLTLMWNGKFPEGIKFHKDTKILKPKNYAQTVKLMHYSSNMWMIINNFGSALSERQLTAAASGCIPFTTMNNHQEKHKELQCIFHNIDHDIENSIELSKDLSTLDTIHTIITEGNALKEFTPSQYLKKLAYLTK</sequence>
<evidence type="ECO:0000313" key="1">
    <source>
        <dbReference type="EMBL" id="KAE8438886.1"/>
    </source>
</evidence>
<keyword evidence="2" id="KW-1185">Reference proteome</keyword>
<name>A0ABQ6XA50_9GAMM</name>
<comment type="caution">
    <text evidence="1">The sequence shown here is derived from an EMBL/GenBank/DDBJ whole genome shotgun (WGS) entry which is preliminary data.</text>
</comment>
<dbReference type="Proteomes" id="UP000466130">
    <property type="component" value="Unassembled WGS sequence"/>
</dbReference>
<dbReference type="RefSeq" id="WP_153843083.1">
    <property type="nucleotide sequence ID" value="NZ_CP048602.1"/>
</dbReference>
<organism evidence="1 2">
    <name type="scientific">Vreelandella piezotolerans</name>
    <dbReference type="NCBI Taxonomy" id="2609667"/>
    <lineage>
        <taxon>Bacteria</taxon>
        <taxon>Pseudomonadati</taxon>
        <taxon>Pseudomonadota</taxon>
        <taxon>Gammaproteobacteria</taxon>
        <taxon>Oceanospirillales</taxon>
        <taxon>Halomonadaceae</taxon>
        <taxon>Vreelandella</taxon>
    </lineage>
</organism>